<organism evidence="3 4">
    <name type="scientific">Acacia crassicarpa</name>
    <name type="common">northern wattle</name>
    <dbReference type="NCBI Taxonomy" id="499986"/>
    <lineage>
        <taxon>Eukaryota</taxon>
        <taxon>Viridiplantae</taxon>
        <taxon>Streptophyta</taxon>
        <taxon>Embryophyta</taxon>
        <taxon>Tracheophyta</taxon>
        <taxon>Spermatophyta</taxon>
        <taxon>Magnoliopsida</taxon>
        <taxon>eudicotyledons</taxon>
        <taxon>Gunneridae</taxon>
        <taxon>Pentapetalae</taxon>
        <taxon>rosids</taxon>
        <taxon>fabids</taxon>
        <taxon>Fabales</taxon>
        <taxon>Fabaceae</taxon>
        <taxon>Caesalpinioideae</taxon>
        <taxon>mimosoid clade</taxon>
        <taxon>Acacieae</taxon>
        <taxon>Acacia</taxon>
    </lineage>
</organism>
<evidence type="ECO:0000256" key="1">
    <source>
        <dbReference type="SAM" id="Phobius"/>
    </source>
</evidence>
<dbReference type="InterPro" id="IPR036365">
    <property type="entry name" value="PGBD-like_sf"/>
</dbReference>
<gene>
    <name evidence="3" type="ORF">QN277_004743</name>
</gene>
<sequence length="198" mass="23097">MSILVVKWQRGLMSILVRLYINLQCANVVREMQEALLKLGFYSGEEDMEYSSFSSGTERAVKTWQAASGVTEDGIMTAELLEKLYMEIRIKDAGGVDEKKNYSTTVLPKVLISQHRMMKAIYGFLNRYFTLVGEVILRFIWMVIYKNSITHYVIFNLPLSKPNIFYLVCSFVFLFFLNFFDIVIWSIQIVVFWAHYCV</sequence>
<evidence type="ECO:0000259" key="2">
    <source>
        <dbReference type="Pfam" id="PF01471"/>
    </source>
</evidence>
<feature type="transmembrane region" description="Helical" evidence="1">
    <location>
        <begin position="124"/>
        <end position="144"/>
    </location>
</feature>
<feature type="domain" description="Peptidoglycan binding-like" evidence="2">
    <location>
        <begin position="29"/>
        <end position="84"/>
    </location>
</feature>
<comment type="caution">
    <text evidence="3">The sequence shown here is derived from an EMBL/GenBank/DDBJ whole genome shotgun (WGS) entry which is preliminary data.</text>
</comment>
<evidence type="ECO:0000313" key="4">
    <source>
        <dbReference type="Proteomes" id="UP001293593"/>
    </source>
</evidence>
<proteinExistence type="predicted"/>
<protein>
    <recommendedName>
        <fullName evidence="2">Peptidoglycan binding-like domain-containing protein</fullName>
    </recommendedName>
</protein>
<keyword evidence="1" id="KW-0812">Transmembrane</keyword>
<name>A0AAE1MIP7_9FABA</name>
<dbReference type="EMBL" id="JAWXYG010000010">
    <property type="protein sequence ID" value="KAK4261791.1"/>
    <property type="molecule type" value="Genomic_DNA"/>
</dbReference>
<dbReference type="InterPro" id="IPR036366">
    <property type="entry name" value="PGBDSf"/>
</dbReference>
<dbReference type="AlphaFoldDB" id="A0AAE1MIP7"/>
<dbReference type="GO" id="GO:0140096">
    <property type="term" value="F:catalytic activity, acting on a protein"/>
    <property type="evidence" value="ECO:0007669"/>
    <property type="project" value="UniProtKB-ARBA"/>
</dbReference>
<dbReference type="SUPFAM" id="SSF47090">
    <property type="entry name" value="PGBD-like"/>
    <property type="match status" value="1"/>
</dbReference>
<evidence type="ECO:0000313" key="3">
    <source>
        <dbReference type="EMBL" id="KAK4261791.1"/>
    </source>
</evidence>
<feature type="transmembrane region" description="Helical" evidence="1">
    <location>
        <begin position="164"/>
        <end position="194"/>
    </location>
</feature>
<reference evidence="3" key="1">
    <citation type="submission" date="2023-10" db="EMBL/GenBank/DDBJ databases">
        <title>Chromosome-level genome of the transformable northern wattle, Acacia crassicarpa.</title>
        <authorList>
            <person name="Massaro I."/>
            <person name="Sinha N.R."/>
            <person name="Poethig S."/>
            <person name="Leichty A.R."/>
        </authorList>
    </citation>
    <scope>NUCLEOTIDE SEQUENCE</scope>
    <source>
        <strain evidence="3">Acra3RX</strain>
        <tissue evidence="3">Leaf</tissue>
    </source>
</reference>
<dbReference type="InterPro" id="IPR002477">
    <property type="entry name" value="Peptidoglycan-bd-like"/>
</dbReference>
<keyword evidence="1" id="KW-1133">Transmembrane helix</keyword>
<dbReference type="Gene3D" id="1.10.101.10">
    <property type="entry name" value="PGBD-like superfamily/PGBD"/>
    <property type="match status" value="1"/>
</dbReference>
<accession>A0AAE1MIP7</accession>
<keyword evidence="4" id="KW-1185">Reference proteome</keyword>
<dbReference type="Proteomes" id="UP001293593">
    <property type="component" value="Unassembled WGS sequence"/>
</dbReference>
<keyword evidence="1" id="KW-0472">Membrane</keyword>
<dbReference type="Pfam" id="PF01471">
    <property type="entry name" value="PG_binding_1"/>
    <property type="match status" value="1"/>
</dbReference>